<feature type="transmembrane region" description="Helical" evidence="1">
    <location>
        <begin position="195"/>
        <end position="219"/>
    </location>
</feature>
<comment type="caution">
    <text evidence="2">The sequence shown here is derived from an EMBL/GenBank/DDBJ whole genome shotgun (WGS) entry which is preliminary data.</text>
</comment>
<evidence type="ECO:0000313" key="3">
    <source>
        <dbReference type="Proteomes" id="UP000431264"/>
    </source>
</evidence>
<dbReference type="Pfam" id="PF04134">
    <property type="entry name" value="DCC1-like"/>
    <property type="match status" value="1"/>
</dbReference>
<dbReference type="InterPro" id="IPR007263">
    <property type="entry name" value="DCC1-like"/>
</dbReference>
<evidence type="ECO:0000256" key="1">
    <source>
        <dbReference type="SAM" id="Phobius"/>
    </source>
</evidence>
<feature type="transmembrane region" description="Helical" evidence="1">
    <location>
        <begin position="255"/>
        <end position="272"/>
    </location>
</feature>
<keyword evidence="1" id="KW-0812">Transmembrane</keyword>
<dbReference type="Proteomes" id="UP000431264">
    <property type="component" value="Unassembled WGS sequence"/>
</dbReference>
<organism evidence="2 3">
    <name type="scientific">Flavobacterium profundi</name>
    <dbReference type="NCBI Taxonomy" id="1774945"/>
    <lineage>
        <taxon>Bacteria</taxon>
        <taxon>Pseudomonadati</taxon>
        <taxon>Bacteroidota</taxon>
        <taxon>Flavobacteriia</taxon>
        <taxon>Flavobacteriales</taxon>
        <taxon>Flavobacteriaceae</taxon>
        <taxon>Flavobacterium</taxon>
    </lineage>
</organism>
<feature type="transmembrane region" description="Helical" evidence="1">
    <location>
        <begin position="137"/>
        <end position="155"/>
    </location>
</feature>
<dbReference type="RefSeq" id="WP_140996300.1">
    <property type="nucleotide sequence ID" value="NZ_VDCZ01000001.1"/>
</dbReference>
<keyword evidence="3" id="KW-1185">Reference proteome</keyword>
<name>A0A6I4IJ28_9FLAO</name>
<feature type="transmembrane region" description="Helical" evidence="1">
    <location>
        <begin position="225"/>
        <end position="243"/>
    </location>
</feature>
<dbReference type="OrthoDB" id="671850at2"/>
<reference evidence="3" key="1">
    <citation type="submission" date="2019-05" db="EMBL/GenBank/DDBJ databases">
        <title>Flavobacterium profundi sp. nov., isolated from a deep-sea seamount.</title>
        <authorList>
            <person name="Zhang D.-C."/>
        </authorList>
    </citation>
    <scope>NUCLEOTIDE SEQUENCE [LARGE SCALE GENOMIC DNA]</scope>
    <source>
        <strain evidence="3">TP390</strain>
    </source>
</reference>
<protein>
    <submittedName>
        <fullName evidence="2">DUF393 domain-containing protein</fullName>
    </submittedName>
</protein>
<dbReference type="EMBL" id="WQLW01000001">
    <property type="protein sequence ID" value="MVO07909.1"/>
    <property type="molecule type" value="Genomic_DNA"/>
</dbReference>
<sequence length="273" mass="31625">MKTLTNHTLLYDEDCPMCNLYTAGFIKANMLDQNGRKAFVTLTDKEQTYIDIDKAKNEIALVDTTNNTVFYGIDSLLQIIGTSFPWIQRVGNWKPINFCLKKLYKFISYNRKVIAPSKKNGSNKLECTPDFNISYRILYIVLATLFTAIILFQYAKLVPFIPYAHFGKELALALGQIGFQYLFIRKINKQDQLHYIGNLITVSIMGSLLLLPILILNQFVVFHEYIALGWFAITVNLMILEHYRRINLLQLPKHLTLTWILYRLIILGLILFL</sequence>
<feature type="transmembrane region" description="Helical" evidence="1">
    <location>
        <begin position="161"/>
        <end position="183"/>
    </location>
</feature>
<dbReference type="AlphaFoldDB" id="A0A6I4IJ28"/>
<dbReference type="GO" id="GO:0015035">
    <property type="term" value="F:protein-disulfide reductase activity"/>
    <property type="evidence" value="ECO:0007669"/>
    <property type="project" value="InterPro"/>
</dbReference>
<accession>A0A6I4IJ28</accession>
<keyword evidence="1" id="KW-0472">Membrane</keyword>
<keyword evidence="1" id="KW-1133">Transmembrane helix</keyword>
<evidence type="ECO:0000313" key="2">
    <source>
        <dbReference type="EMBL" id="MVO07909.1"/>
    </source>
</evidence>
<gene>
    <name evidence="2" type="ORF">GOQ30_01865</name>
</gene>
<proteinExistence type="predicted"/>